<dbReference type="Proteomes" id="UP001360560">
    <property type="component" value="Unassembled WGS sequence"/>
</dbReference>
<dbReference type="PROSITE" id="PS51215">
    <property type="entry name" value="AWS"/>
    <property type="match status" value="1"/>
</dbReference>
<reference evidence="19 20" key="1">
    <citation type="journal article" date="2023" name="Elife">
        <title>Identification of key yeast species and microbe-microbe interactions impacting larval growth of Drosophila in the wild.</title>
        <authorList>
            <person name="Mure A."/>
            <person name="Sugiura Y."/>
            <person name="Maeda R."/>
            <person name="Honda K."/>
            <person name="Sakurai N."/>
            <person name="Takahashi Y."/>
            <person name="Watada M."/>
            <person name="Katoh T."/>
            <person name="Gotoh A."/>
            <person name="Gotoh Y."/>
            <person name="Taniguchi I."/>
            <person name="Nakamura K."/>
            <person name="Hayashi T."/>
            <person name="Katayama T."/>
            <person name="Uemura T."/>
            <person name="Hattori Y."/>
        </authorList>
    </citation>
    <scope>NUCLEOTIDE SEQUENCE [LARGE SCALE GENOMIC DNA]</scope>
    <source>
        <strain evidence="19 20">SC-9</strain>
    </source>
</reference>
<dbReference type="InterPro" id="IPR006560">
    <property type="entry name" value="AWS_dom"/>
</dbReference>
<keyword evidence="8" id="KW-0808">Transferase</keyword>
<keyword evidence="7 19" id="KW-0489">Methyltransferase</keyword>
<evidence type="ECO:0000313" key="20">
    <source>
        <dbReference type="Proteomes" id="UP001360560"/>
    </source>
</evidence>
<dbReference type="InterPro" id="IPR050777">
    <property type="entry name" value="SET2_Histone-Lys_MeTrsfase"/>
</dbReference>
<evidence type="ECO:0000256" key="8">
    <source>
        <dbReference type="ARBA" id="ARBA00022679"/>
    </source>
</evidence>
<dbReference type="PROSITE" id="PS50280">
    <property type="entry name" value="SET"/>
    <property type="match status" value="1"/>
</dbReference>
<dbReference type="Pfam" id="PF08236">
    <property type="entry name" value="SRI"/>
    <property type="match status" value="1"/>
</dbReference>
<evidence type="ECO:0000259" key="18">
    <source>
        <dbReference type="PROSITE" id="PS51215"/>
    </source>
</evidence>
<dbReference type="InterPro" id="IPR046341">
    <property type="entry name" value="SET_dom_sf"/>
</dbReference>
<comment type="catalytic activity">
    <reaction evidence="14">
        <text>L-lysyl(36)-[histone H3] + 3 S-adenosyl-L-methionine = N(6),N(6),N(6)-trimethyl-L-lysyl(36)-[histone H3] + 3 S-adenosyl-L-homocysteine + 3 H(+)</text>
        <dbReference type="Rhea" id="RHEA:60324"/>
        <dbReference type="Rhea" id="RHEA-COMP:9785"/>
        <dbReference type="Rhea" id="RHEA-COMP:15536"/>
        <dbReference type="ChEBI" id="CHEBI:15378"/>
        <dbReference type="ChEBI" id="CHEBI:29969"/>
        <dbReference type="ChEBI" id="CHEBI:57856"/>
        <dbReference type="ChEBI" id="CHEBI:59789"/>
        <dbReference type="ChEBI" id="CHEBI:61961"/>
        <dbReference type="EC" id="2.1.1.359"/>
    </reaction>
</comment>
<dbReference type="GO" id="GO:0005634">
    <property type="term" value="C:nucleus"/>
    <property type="evidence" value="ECO:0007669"/>
    <property type="project" value="UniProtKB-SubCell"/>
</dbReference>
<dbReference type="GO" id="GO:0140955">
    <property type="term" value="F:histone H3K36 trimethyltransferase activity"/>
    <property type="evidence" value="ECO:0007669"/>
    <property type="project" value="UniProtKB-EC"/>
</dbReference>
<dbReference type="EC" id="2.1.1.359" evidence="3"/>
<feature type="domain" description="SET" evidence="16">
    <location>
        <begin position="105"/>
        <end position="222"/>
    </location>
</feature>
<feature type="compositionally biased region" description="Basic and acidic residues" evidence="15">
    <location>
        <begin position="648"/>
        <end position="670"/>
    </location>
</feature>
<keyword evidence="5" id="KW-0158">Chromosome</keyword>
<organism evidence="19 20">
    <name type="scientific">Saccharomycopsis crataegensis</name>
    <dbReference type="NCBI Taxonomy" id="43959"/>
    <lineage>
        <taxon>Eukaryota</taxon>
        <taxon>Fungi</taxon>
        <taxon>Dikarya</taxon>
        <taxon>Ascomycota</taxon>
        <taxon>Saccharomycotina</taxon>
        <taxon>Saccharomycetes</taxon>
        <taxon>Saccharomycopsidaceae</taxon>
        <taxon>Saccharomycopsis</taxon>
    </lineage>
</organism>
<evidence type="ECO:0000256" key="10">
    <source>
        <dbReference type="ARBA" id="ARBA00023015"/>
    </source>
</evidence>
<keyword evidence="10" id="KW-0805">Transcription regulation</keyword>
<dbReference type="FunFam" id="2.170.270.10:FF:000033">
    <property type="entry name" value="Histone-lysine N-methyltransferase"/>
    <property type="match status" value="1"/>
</dbReference>
<evidence type="ECO:0000256" key="14">
    <source>
        <dbReference type="ARBA" id="ARBA00047545"/>
    </source>
</evidence>
<dbReference type="InterPro" id="IPR001214">
    <property type="entry name" value="SET_dom"/>
</dbReference>
<evidence type="ECO:0000256" key="3">
    <source>
        <dbReference type="ARBA" id="ARBA00012178"/>
    </source>
</evidence>
<evidence type="ECO:0000256" key="5">
    <source>
        <dbReference type="ARBA" id="ARBA00022454"/>
    </source>
</evidence>
<feature type="domain" description="Post-SET" evidence="17">
    <location>
        <begin position="229"/>
        <end position="245"/>
    </location>
</feature>
<sequence length="842" mass="97100">MTTTQKDVPTSPQLYFDEEDRTDEALSTFGQLKSCTYLNKSIGSSGQEEAITCDCSKKFIDGQNVACGENSDCINRLTSVECIDTHCYTCGPECRNQRFQNREYSKISVFQTEKKGYGVRAEADLAQGQFVYEYIGEVIDEKNFKKRMMDYDREGIKHFYFMMLQKNEFIDATKKGCLARFCNHSCSPNAYVDKWVVGNKLRMGIFAKRDIIEGEEICFDYNVDRYGAVAQPCYCGESNCIGFLGGKTQTDSASLLPQALADALGITGSQEKEWVKSKRKNNKKFKVNNNESNINEEFISMVPIKPLVSVDVPKLMGALMLPNQEHLIVDKLIDRIYISENSADNEEINKLLIRMHGYKTFSTLMKEMWRRKSSQFNTLYKMVEILLRWPAMSKNKITSSQIEDVIKSISEEAEQYSEGNLTDDIGNIKPYKFYELHEKTSELLSVWNKLQMAFRIRKAADGNGSIPTYNFSRRKGEDADYGEEDKTTLEQQNNNDYYNNGNGDYYNKAQTNYDEYGNYNDGYNYSSNGYNDDGYGNNGYNKGGYRKYNNSYTGNNKRGKDNNGYNNYKDNVVYNLPNTQNFAPRKKGYTNDNYGANSHYDDEQDKRFREYKEQIENENKKLEEIRLQQIAQQQETVSRIIEDARKADMERKKQEEAALEKEKKGKDPRANKKPIPKKMDYEVALKVWTKLFAGYVPNMIKKYEAEIGRDKLKACAKDIVQILSDKEIKRNGLTFRPPKELKEDKIKKVKVYTKDYMKKWMSKYNIRSHKKSSNKSERSKTETKKSNSVTDISGDTPDKESAANLLNNLQILIANGKRENEGEEGENEDTKKQKIEVPDEGE</sequence>
<feature type="region of interest" description="Disordered" evidence="15">
    <location>
        <begin position="767"/>
        <end position="842"/>
    </location>
</feature>
<dbReference type="GO" id="GO:0006355">
    <property type="term" value="P:regulation of DNA-templated transcription"/>
    <property type="evidence" value="ECO:0007669"/>
    <property type="project" value="InterPro"/>
</dbReference>
<evidence type="ECO:0000256" key="4">
    <source>
        <dbReference type="ARBA" id="ARBA00018028"/>
    </source>
</evidence>
<dbReference type="PROSITE" id="PS51568">
    <property type="entry name" value="SAM_MT43_SET2_1"/>
    <property type="match status" value="1"/>
</dbReference>
<dbReference type="GeneID" id="90075739"/>
<dbReference type="PANTHER" id="PTHR22884">
    <property type="entry name" value="SET DOMAIN PROTEINS"/>
    <property type="match status" value="1"/>
</dbReference>
<dbReference type="AlphaFoldDB" id="A0AAV5QSQ3"/>
<feature type="compositionally biased region" description="Basic and acidic residues" evidence="15">
    <location>
        <begin position="774"/>
        <end position="785"/>
    </location>
</feature>
<evidence type="ECO:0000256" key="13">
    <source>
        <dbReference type="ARBA" id="ARBA00030091"/>
    </source>
</evidence>
<dbReference type="CDD" id="cd19172">
    <property type="entry name" value="SET_SETD2"/>
    <property type="match status" value="1"/>
</dbReference>
<evidence type="ECO:0000256" key="2">
    <source>
        <dbReference type="ARBA" id="ARBA00004286"/>
    </source>
</evidence>
<dbReference type="SMART" id="SM00317">
    <property type="entry name" value="SET"/>
    <property type="match status" value="1"/>
</dbReference>
<protein>
    <recommendedName>
        <fullName evidence="4">Histone-lysine N-methyltransferase, H3 lysine-36 specific</fullName>
        <ecNumber evidence="3">2.1.1.359</ecNumber>
    </recommendedName>
    <alternativeName>
        <fullName evidence="13">SET domain-containing protein 2</fullName>
    </alternativeName>
</protein>
<keyword evidence="9" id="KW-0949">S-adenosyl-L-methionine</keyword>
<dbReference type="RefSeq" id="XP_064854760.1">
    <property type="nucleotide sequence ID" value="XM_064998688.1"/>
</dbReference>
<evidence type="ECO:0000256" key="11">
    <source>
        <dbReference type="ARBA" id="ARBA00023163"/>
    </source>
</evidence>
<evidence type="ECO:0000256" key="1">
    <source>
        <dbReference type="ARBA" id="ARBA00004123"/>
    </source>
</evidence>
<feature type="region of interest" description="Disordered" evidence="15">
    <location>
        <begin position="466"/>
        <end position="501"/>
    </location>
</feature>
<evidence type="ECO:0000256" key="15">
    <source>
        <dbReference type="SAM" id="MobiDB-lite"/>
    </source>
</evidence>
<keyword evidence="12" id="KW-0539">Nucleus</keyword>
<name>A0AAV5QSQ3_9ASCO</name>
<dbReference type="GO" id="GO:0005694">
    <property type="term" value="C:chromosome"/>
    <property type="evidence" value="ECO:0007669"/>
    <property type="project" value="UniProtKB-SubCell"/>
</dbReference>
<evidence type="ECO:0000259" key="16">
    <source>
        <dbReference type="PROSITE" id="PS50280"/>
    </source>
</evidence>
<feature type="domain" description="AWS" evidence="18">
    <location>
        <begin position="48"/>
        <end position="103"/>
    </location>
</feature>
<dbReference type="SMART" id="SM00570">
    <property type="entry name" value="AWS"/>
    <property type="match status" value="1"/>
</dbReference>
<dbReference type="SUPFAM" id="SSF82199">
    <property type="entry name" value="SET domain"/>
    <property type="match status" value="1"/>
</dbReference>
<keyword evidence="11" id="KW-0804">Transcription</keyword>
<dbReference type="PROSITE" id="PS50868">
    <property type="entry name" value="POST_SET"/>
    <property type="match status" value="1"/>
</dbReference>
<comment type="subcellular location">
    <subcellularLocation>
        <location evidence="2">Chromosome</location>
    </subcellularLocation>
    <subcellularLocation>
        <location evidence="1">Nucleus</location>
    </subcellularLocation>
</comment>
<dbReference type="EMBL" id="BTFZ01000012">
    <property type="protein sequence ID" value="GMM37764.1"/>
    <property type="molecule type" value="Genomic_DNA"/>
</dbReference>
<dbReference type="InterPro" id="IPR003616">
    <property type="entry name" value="Post-SET_dom"/>
</dbReference>
<dbReference type="Gene3D" id="1.10.1740.100">
    <property type="entry name" value="Set2, Rpb1 interacting domain"/>
    <property type="match status" value="1"/>
</dbReference>
<evidence type="ECO:0000256" key="6">
    <source>
        <dbReference type="ARBA" id="ARBA00022491"/>
    </source>
</evidence>
<feature type="compositionally biased region" description="Basic and acidic residues" evidence="15">
    <location>
        <begin position="828"/>
        <end position="842"/>
    </location>
</feature>
<dbReference type="InterPro" id="IPR025788">
    <property type="entry name" value="Set2_fungi"/>
</dbReference>
<proteinExistence type="predicted"/>
<dbReference type="InterPro" id="IPR044437">
    <property type="entry name" value="SETD2/Set2_SET"/>
</dbReference>
<dbReference type="InterPro" id="IPR038190">
    <property type="entry name" value="SRI_sf"/>
</dbReference>
<feature type="compositionally biased region" description="Basic and acidic residues" evidence="15">
    <location>
        <begin position="474"/>
        <end position="488"/>
    </location>
</feature>
<dbReference type="SMART" id="SM00508">
    <property type="entry name" value="PostSET"/>
    <property type="match status" value="1"/>
</dbReference>
<evidence type="ECO:0000259" key="17">
    <source>
        <dbReference type="PROSITE" id="PS50868"/>
    </source>
</evidence>
<keyword evidence="6" id="KW-0678">Repressor</keyword>
<evidence type="ECO:0000256" key="9">
    <source>
        <dbReference type="ARBA" id="ARBA00022691"/>
    </source>
</evidence>
<evidence type="ECO:0000313" key="19">
    <source>
        <dbReference type="EMBL" id="GMM37764.1"/>
    </source>
</evidence>
<keyword evidence="20" id="KW-1185">Reference proteome</keyword>
<comment type="caution">
    <text evidence="19">The sequence shown here is derived from an EMBL/GenBank/DDBJ whole genome shotgun (WGS) entry which is preliminary data.</text>
</comment>
<evidence type="ECO:0000256" key="7">
    <source>
        <dbReference type="ARBA" id="ARBA00022603"/>
    </source>
</evidence>
<feature type="region of interest" description="Disordered" evidence="15">
    <location>
        <begin position="578"/>
        <end position="600"/>
    </location>
</feature>
<dbReference type="InterPro" id="IPR013257">
    <property type="entry name" value="SRI"/>
</dbReference>
<feature type="compositionally biased region" description="Low complexity" evidence="15">
    <location>
        <begin position="802"/>
        <end position="815"/>
    </location>
</feature>
<dbReference type="Pfam" id="PF17907">
    <property type="entry name" value="AWS"/>
    <property type="match status" value="1"/>
</dbReference>
<dbReference type="GO" id="GO:0032259">
    <property type="term" value="P:methylation"/>
    <property type="evidence" value="ECO:0007669"/>
    <property type="project" value="UniProtKB-KW"/>
</dbReference>
<dbReference type="Pfam" id="PF00856">
    <property type="entry name" value="SET"/>
    <property type="match status" value="1"/>
</dbReference>
<gene>
    <name evidence="19" type="ORF">DASC09_050890</name>
</gene>
<feature type="region of interest" description="Disordered" evidence="15">
    <location>
        <begin position="648"/>
        <end position="674"/>
    </location>
</feature>
<accession>A0AAV5QSQ3</accession>
<evidence type="ECO:0000256" key="12">
    <source>
        <dbReference type="ARBA" id="ARBA00023242"/>
    </source>
</evidence>
<dbReference type="Gene3D" id="2.170.270.10">
    <property type="entry name" value="SET domain"/>
    <property type="match status" value="1"/>
</dbReference>